<name>A0A915E5J8_9BILA</name>
<dbReference type="Proteomes" id="UP000887574">
    <property type="component" value="Unplaced"/>
</dbReference>
<evidence type="ECO:0000313" key="2">
    <source>
        <dbReference type="WBParaSite" id="jg3072"/>
    </source>
</evidence>
<keyword evidence="1" id="KW-1185">Reference proteome</keyword>
<dbReference type="WBParaSite" id="jg3072">
    <property type="protein sequence ID" value="jg3072"/>
    <property type="gene ID" value="jg3072"/>
</dbReference>
<protein>
    <submittedName>
        <fullName evidence="2">Uncharacterized protein</fullName>
    </submittedName>
</protein>
<evidence type="ECO:0000313" key="1">
    <source>
        <dbReference type="Proteomes" id="UP000887574"/>
    </source>
</evidence>
<accession>A0A915E5J8</accession>
<reference evidence="2" key="1">
    <citation type="submission" date="2022-11" db="UniProtKB">
        <authorList>
            <consortium name="WormBaseParasite"/>
        </authorList>
    </citation>
    <scope>IDENTIFICATION</scope>
</reference>
<sequence>MSHFIFSFSHSPRYTKSDTANDIDFIYGRKTNGFGILVHGSQPIFTRKLEPTCFLDAVHTFVRKNRPLVGLSMPGWLAEYIERLYGQHGVGCVATFSQKSFSRAKMVGTSGHGWFSARSLLIFRVLNVFPLLNLSLHVPHYWILHVPCRFGKSVNFVISKA</sequence>
<organism evidence="1 2">
    <name type="scientific">Ditylenchus dipsaci</name>
    <dbReference type="NCBI Taxonomy" id="166011"/>
    <lineage>
        <taxon>Eukaryota</taxon>
        <taxon>Metazoa</taxon>
        <taxon>Ecdysozoa</taxon>
        <taxon>Nematoda</taxon>
        <taxon>Chromadorea</taxon>
        <taxon>Rhabditida</taxon>
        <taxon>Tylenchina</taxon>
        <taxon>Tylenchomorpha</taxon>
        <taxon>Sphaerularioidea</taxon>
        <taxon>Anguinidae</taxon>
        <taxon>Anguininae</taxon>
        <taxon>Ditylenchus</taxon>
    </lineage>
</organism>
<proteinExistence type="predicted"/>
<dbReference type="AlphaFoldDB" id="A0A915E5J8"/>